<keyword evidence="1" id="KW-0106">Calcium</keyword>
<dbReference type="PROSITE" id="PS50222">
    <property type="entry name" value="EF_HAND_2"/>
    <property type="match status" value="1"/>
</dbReference>
<organism evidence="5 6">
    <name type="scientific">Rehmannia glutinosa</name>
    <name type="common">Chinese foxglove</name>
    <dbReference type="NCBI Taxonomy" id="99300"/>
    <lineage>
        <taxon>Eukaryota</taxon>
        <taxon>Viridiplantae</taxon>
        <taxon>Streptophyta</taxon>
        <taxon>Embryophyta</taxon>
        <taxon>Tracheophyta</taxon>
        <taxon>Spermatophyta</taxon>
        <taxon>Magnoliopsida</taxon>
        <taxon>eudicotyledons</taxon>
        <taxon>Gunneridae</taxon>
        <taxon>Pentapetalae</taxon>
        <taxon>asterids</taxon>
        <taxon>lamiids</taxon>
        <taxon>Lamiales</taxon>
        <taxon>Orobanchaceae</taxon>
        <taxon>Rehmannieae</taxon>
        <taxon>Rehmannia</taxon>
    </lineage>
</organism>
<evidence type="ECO:0000256" key="3">
    <source>
        <dbReference type="SAM" id="SignalP"/>
    </source>
</evidence>
<feature type="region of interest" description="Disordered" evidence="2">
    <location>
        <begin position="82"/>
        <end position="101"/>
    </location>
</feature>
<accession>A0ABR0WIB3</accession>
<dbReference type="Proteomes" id="UP001318860">
    <property type="component" value="Unassembled WGS sequence"/>
</dbReference>
<dbReference type="InterPro" id="IPR002048">
    <property type="entry name" value="EF_hand_dom"/>
</dbReference>
<feature type="domain" description="EF-hand" evidence="4">
    <location>
        <begin position="205"/>
        <end position="234"/>
    </location>
</feature>
<protein>
    <recommendedName>
        <fullName evidence="4">EF-hand domain-containing protein</fullName>
    </recommendedName>
</protein>
<evidence type="ECO:0000259" key="4">
    <source>
        <dbReference type="PROSITE" id="PS50222"/>
    </source>
</evidence>
<dbReference type="Gene3D" id="1.10.238.10">
    <property type="entry name" value="EF-hand"/>
    <property type="match status" value="2"/>
</dbReference>
<keyword evidence="3" id="KW-0732">Signal</keyword>
<name>A0ABR0WIB3_REHGL</name>
<evidence type="ECO:0000313" key="6">
    <source>
        <dbReference type="Proteomes" id="UP001318860"/>
    </source>
</evidence>
<dbReference type="SUPFAM" id="SSF47473">
    <property type="entry name" value="EF-hand"/>
    <property type="match status" value="2"/>
</dbReference>
<feature type="chain" id="PRO_5046030960" description="EF-hand domain-containing protein" evidence="3">
    <location>
        <begin position="27"/>
        <end position="504"/>
    </location>
</feature>
<proteinExistence type="predicted"/>
<evidence type="ECO:0000256" key="1">
    <source>
        <dbReference type="ARBA" id="ARBA00022837"/>
    </source>
</evidence>
<keyword evidence="6" id="KW-1185">Reference proteome</keyword>
<evidence type="ECO:0000256" key="2">
    <source>
        <dbReference type="SAM" id="MobiDB-lite"/>
    </source>
</evidence>
<dbReference type="InterPro" id="IPR011992">
    <property type="entry name" value="EF-hand-dom_pair"/>
</dbReference>
<dbReference type="EMBL" id="JABTTQ020000011">
    <property type="protein sequence ID" value="KAK6146606.1"/>
    <property type="molecule type" value="Genomic_DNA"/>
</dbReference>
<feature type="signal peptide" evidence="3">
    <location>
        <begin position="1"/>
        <end position="26"/>
    </location>
</feature>
<comment type="caution">
    <text evidence="5">The sequence shown here is derived from an EMBL/GenBank/DDBJ whole genome shotgun (WGS) entry which is preliminary data.</text>
</comment>
<evidence type="ECO:0000313" key="5">
    <source>
        <dbReference type="EMBL" id="KAK6146606.1"/>
    </source>
</evidence>
<reference evidence="5 6" key="1">
    <citation type="journal article" date="2021" name="Comput. Struct. Biotechnol. J.">
        <title>De novo genome assembly of the potent medicinal plant Rehmannia glutinosa using nanopore technology.</title>
        <authorList>
            <person name="Ma L."/>
            <person name="Dong C."/>
            <person name="Song C."/>
            <person name="Wang X."/>
            <person name="Zheng X."/>
            <person name="Niu Y."/>
            <person name="Chen S."/>
            <person name="Feng W."/>
        </authorList>
    </citation>
    <scope>NUCLEOTIDE SEQUENCE [LARGE SCALE GENOMIC DNA]</scope>
    <source>
        <strain evidence="5">DH-2019</strain>
    </source>
</reference>
<dbReference type="PANTHER" id="PTHR10827:SF101">
    <property type="entry name" value="CALCIUM-BINDING EF HAND FAMILY PROTEIN"/>
    <property type="match status" value="1"/>
</dbReference>
<dbReference type="PROSITE" id="PS00018">
    <property type="entry name" value="EF_HAND_1"/>
    <property type="match status" value="4"/>
</dbReference>
<sequence length="504" mass="58772">MGKVSLIIYITVAVVLLLLISRSSHNHSHSNRHRRLKIRSNFTFTPPADPHRLHEHAVPFDPLVADIERKREDKEWEHHYFQTHHTESTQSMSAPGHESSPEWEDFMDAEDYLNDEEKFNVTNRLVLLFPKIDVDPADGFVSESELTQWNLQQSQREVMHRTEREMEVHDKNKDGFVSFAEYEPPSWAKNADNDSFGYDMGWWKEEHFNASDADGDGLLNITEFNDFLHPADTNNPKLLQWLCKEEIRSDAYCPKVLIKTFRSQTSPFKAKADSTKAVVNCKIDWVKMSDLIKDVHLSLGQLQWERDSDRDGKVNFKEFFHGLFDLVRNYDEVGHNSSHESDDSVEARLKYLSDIELLPIIGKIHPSERYYAKQQMEYIMQQGSLQKLLLLCKIYSHQKPLSPSKLYILASKLLSNGDANNDRVEEHFEVDRVEENLEILYSLKEGFEDNLQLNIVLSRVCLRADTDKDGRLSLTEMIENPYAFYGAVFDEDEDDDYGYHDEFR</sequence>
<dbReference type="PANTHER" id="PTHR10827">
    <property type="entry name" value="RETICULOCALBIN"/>
    <property type="match status" value="1"/>
</dbReference>
<dbReference type="InterPro" id="IPR018247">
    <property type="entry name" value="EF_Hand_1_Ca_BS"/>
</dbReference>
<gene>
    <name evidence="5" type="ORF">DH2020_020475</name>
</gene>